<dbReference type="InterPro" id="IPR011059">
    <property type="entry name" value="Metal-dep_hydrolase_composite"/>
</dbReference>
<evidence type="ECO:0000256" key="2">
    <source>
        <dbReference type="ARBA" id="ARBA00022723"/>
    </source>
</evidence>
<dbReference type="Gene3D" id="3.20.20.140">
    <property type="entry name" value="Metal-dependent hydrolases"/>
    <property type="match status" value="1"/>
</dbReference>
<reference evidence="7" key="2">
    <citation type="submission" date="2020-09" db="EMBL/GenBank/DDBJ databases">
        <authorList>
            <person name="Sun Q."/>
            <person name="Zhou Y."/>
        </authorList>
    </citation>
    <scope>NUCLEOTIDE SEQUENCE</scope>
    <source>
        <strain evidence="7">CGMCC 1.10998</strain>
    </source>
</reference>
<dbReference type="Gene3D" id="2.30.40.10">
    <property type="entry name" value="Urease, subunit C, domain 1"/>
    <property type="match status" value="1"/>
</dbReference>
<evidence type="ECO:0000256" key="4">
    <source>
        <dbReference type="ARBA" id="ARBA00022833"/>
    </source>
</evidence>
<dbReference type="InterPro" id="IPR006680">
    <property type="entry name" value="Amidohydro-rel"/>
</dbReference>
<evidence type="ECO:0000313" key="8">
    <source>
        <dbReference type="Proteomes" id="UP000637423"/>
    </source>
</evidence>
<keyword evidence="8" id="KW-1185">Reference proteome</keyword>
<accession>A0A916V108</accession>
<keyword evidence="4" id="KW-0862">Zinc</keyword>
<dbReference type="NCBIfam" id="TIGR02022">
    <property type="entry name" value="hutF"/>
    <property type="match status" value="1"/>
</dbReference>
<organism evidence="7 8">
    <name type="scientific">Undibacterium terreum</name>
    <dbReference type="NCBI Taxonomy" id="1224302"/>
    <lineage>
        <taxon>Bacteria</taxon>
        <taxon>Pseudomonadati</taxon>
        <taxon>Pseudomonadota</taxon>
        <taxon>Betaproteobacteria</taxon>
        <taxon>Burkholderiales</taxon>
        <taxon>Oxalobacteraceae</taxon>
        <taxon>Undibacterium</taxon>
    </lineage>
</organism>
<dbReference type="GO" id="GO:0019239">
    <property type="term" value="F:deaminase activity"/>
    <property type="evidence" value="ECO:0007669"/>
    <property type="project" value="TreeGrafter"/>
</dbReference>
<dbReference type="PANTHER" id="PTHR11271:SF48">
    <property type="entry name" value="AMIDOHYDROLASE-RELATED DOMAIN-CONTAINING PROTEIN"/>
    <property type="match status" value="1"/>
</dbReference>
<dbReference type="AlphaFoldDB" id="A0A916V108"/>
<sequence length="458" mass="50756">MTSANNLFARHALLPQGWASNVRLHWDAYGDLTEIELDASAHAYEKQQHFVLPGMVNLHSHSFQRALAGMTETAGEGPDSFWTWRDLMYRTALNISPEQMQVIAAQLYVECLRHGYTSVCEFHYLHRAQDGNFYTDMTETARRVIAGARASGIGITMLPVLYSYADFGKQALRTDQRRFVTNAEQILQMLSLLENARDGQTEVGVAPHSLRAADTQQIRELVAALPADRPVHIHIAEQQREVGACLQSTGKRPVELLFDTQQVDRRWCLVHATHLSKSELRAIAASGAVAGICTTTEGNLGDGFFDLPDYIAAGGRFGIGSDSHVSQSPIEELRWLEYGQRLRTQQRNVANLAGRRRVGDFLWQEALAGGAQASGRKLGKLQIGSRADILVLDDQHPNLYGVAVEDVLNTWIFTGNDNLVRDVRVGGQLMVENGRHVNQATIAGSYLSAMTALRKLPK</sequence>
<reference evidence="7" key="1">
    <citation type="journal article" date="2014" name="Int. J. Syst. Evol. Microbiol.">
        <title>Complete genome sequence of Corynebacterium casei LMG S-19264T (=DSM 44701T), isolated from a smear-ripened cheese.</title>
        <authorList>
            <consortium name="US DOE Joint Genome Institute (JGI-PGF)"/>
            <person name="Walter F."/>
            <person name="Albersmeier A."/>
            <person name="Kalinowski J."/>
            <person name="Ruckert C."/>
        </authorList>
    </citation>
    <scope>NUCLEOTIDE SEQUENCE</scope>
    <source>
        <strain evidence="7">CGMCC 1.10998</strain>
    </source>
</reference>
<keyword evidence="3" id="KW-0378">Hydrolase</keyword>
<protein>
    <submittedName>
        <fullName evidence="7">Formimidoylglutamate deiminase</fullName>
    </submittedName>
</protein>
<dbReference type="InterPro" id="IPR010252">
    <property type="entry name" value="HutF"/>
</dbReference>
<comment type="cofactor">
    <cofactor evidence="1">
        <name>Zn(2+)</name>
        <dbReference type="ChEBI" id="CHEBI:29105"/>
    </cofactor>
</comment>
<gene>
    <name evidence="7" type="ORF">GCM10011396_56120</name>
</gene>
<evidence type="ECO:0000259" key="6">
    <source>
        <dbReference type="Pfam" id="PF22429"/>
    </source>
</evidence>
<dbReference type="Pfam" id="PF22429">
    <property type="entry name" value="HutF_N"/>
    <property type="match status" value="1"/>
</dbReference>
<evidence type="ECO:0000313" key="7">
    <source>
        <dbReference type="EMBL" id="GGD01343.1"/>
    </source>
</evidence>
<dbReference type="Pfam" id="PF01979">
    <property type="entry name" value="Amidohydro_1"/>
    <property type="match status" value="1"/>
</dbReference>
<evidence type="ECO:0000256" key="3">
    <source>
        <dbReference type="ARBA" id="ARBA00022801"/>
    </source>
</evidence>
<keyword evidence="2" id="KW-0479">Metal-binding</keyword>
<feature type="domain" description="Formimidoylglutamate deiminase N-terminal" evidence="6">
    <location>
        <begin position="7"/>
        <end position="48"/>
    </location>
</feature>
<dbReference type="GO" id="GO:0046872">
    <property type="term" value="F:metal ion binding"/>
    <property type="evidence" value="ECO:0007669"/>
    <property type="project" value="UniProtKB-KW"/>
</dbReference>
<dbReference type="GO" id="GO:0005829">
    <property type="term" value="C:cytosol"/>
    <property type="evidence" value="ECO:0007669"/>
    <property type="project" value="TreeGrafter"/>
</dbReference>
<dbReference type="NCBIfam" id="NF006684">
    <property type="entry name" value="PRK09229.1-5"/>
    <property type="match status" value="1"/>
</dbReference>
<comment type="caution">
    <text evidence="7">The sequence shown here is derived from an EMBL/GenBank/DDBJ whole genome shotgun (WGS) entry which is preliminary data.</text>
</comment>
<evidence type="ECO:0000259" key="5">
    <source>
        <dbReference type="Pfam" id="PF01979"/>
    </source>
</evidence>
<proteinExistence type="predicted"/>
<dbReference type="SUPFAM" id="SSF51338">
    <property type="entry name" value="Composite domain of metallo-dependent hydrolases"/>
    <property type="match status" value="1"/>
</dbReference>
<dbReference type="InterPro" id="IPR032466">
    <property type="entry name" value="Metal_Hydrolase"/>
</dbReference>
<dbReference type="EMBL" id="BMED01000010">
    <property type="protein sequence ID" value="GGD01343.1"/>
    <property type="molecule type" value="Genomic_DNA"/>
</dbReference>
<dbReference type="Proteomes" id="UP000637423">
    <property type="component" value="Unassembled WGS sequence"/>
</dbReference>
<evidence type="ECO:0000256" key="1">
    <source>
        <dbReference type="ARBA" id="ARBA00001947"/>
    </source>
</evidence>
<feature type="domain" description="Amidohydrolase-related" evidence="5">
    <location>
        <begin position="50"/>
        <end position="429"/>
    </location>
</feature>
<dbReference type="NCBIfam" id="NF006681">
    <property type="entry name" value="PRK09229.1-2"/>
    <property type="match status" value="1"/>
</dbReference>
<dbReference type="PANTHER" id="PTHR11271">
    <property type="entry name" value="GUANINE DEAMINASE"/>
    <property type="match status" value="1"/>
</dbReference>
<name>A0A916V108_9BURK</name>
<dbReference type="SUPFAM" id="SSF51556">
    <property type="entry name" value="Metallo-dependent hydrolases"/>
    <property type="match status" value="1"/>
</dbReference>
<dbReference type="InterPro" id="IPR055156">
    <property type="entry name" value="HutF-like_N"/>
</dbReference>
<dbReference type="InterPro" id="IPR051607">
    <property type="entry name" value="Metallo-dep_hydrolases"/>
</dbReference>